<accession>A0A7Y6Q4S2</accession>
<protein>
    <submittedName>
        <fullName evidence="2">Uncharacterized protein</fullName>
    </submittedName>
</protein>
<feature type="compositionally biased region" description="Basic and acidic residues" evidence="1">
    <location>
        <begin position="94"/>
        <end position="104"/>
    </location>
</feature>
<sequence length="104" mass="11992">MSRKSVQRFCDNDMRKSKNLKRSKRILEITVRCSKGSVMTYYGKLKQLLQWRGAPAMAVTTKPVTRKTSARKPKSLSDGEQKGVNESAVKLRRGRETLERHRLL</sequence>
<gene>
    <name evidence="2" type="ORF">HT585_09350</name>
</gene>
<evidence type="ECO:0000256" key="1">
    <source>
        <dbReference type="SAM" id="MobiDB-lite"/>
    </source>
</evidence>
<feature type="region of interest" description="Disordered" evidence="1">
    <location>
        <begin position="60"/>
        <end position="104"/>
    </location>
</feature>
<feature type="compositionally biased region" description="Basic residues" evidence="1">
    <location>
        <begin position="64"/>
        <end position="74"/>
    </location>
</feature>
<comment type="caution">
    <text evidence="2">The sequence shown here is derived from an EMBL/GenBank/DDBJ whole genome shotgun (WGS) entry which is preliminary data.</text>
</comment>
<name>A0A7Y6Q4S2_9HYPH</name>
<keyword evidence="3" id="KW-1185">Reference proteome</keyword>
<dbReference type="Proteomes" id="UP000520198">
    <property type="component" value="Unassembled WGS sequence"/>
</dbReference>
<dbReference type="EMBL" id="JABWDU010000002">
    <property type="protein sequence ID" value="NVD39058.1"/>
    <property type="molecule type" value="Genomic_DNA"/>
</dbReference>
<reference evidence="2 3" key="1">
    <citation type="submission" date="2020-06" db="EMBL/GenBank/DDBJ databases">
        <authorList>
            <person name="Grouzdev D.S."/>
        </authorList>
    </citation>
    <scope>NUCLEOTIDE SEQUENCE [LARGE SCALE GENOMIC DNA]</scope>
    <source>
        <strain evidence="2 3">HO-A22</strain>
    </source>
</reference>
<dbReference type="AlphaFoldDB" id="A0A7Y6Q4S2"/>
<evidence type="ECO:0000313" key="3">
    <source>
        <dbReference type="Proteomes" id="UP000520198"/>
    </source>
</evidence>
<dbReference type="RefSeq" id="WP_176352209.1">
    <property type="nucleotide sequence ID" value="NZ_JABWDU010000002.1"/>
</dbReference>
<organism evidence="2 3">
    <name type="scientific">Ensifer oleiphilus</name>
    <dbReference type="NCBI Taxonomy" id="2742698"/>
    <lineage>
        <taxon>Bacteria</taxon>
        <taxon>Pseudomonadati</taxon>
        <taxon>Pseudomonadota</taxon>
        <taxon>Alphaproteobacteria</taxon>
        <taxon>Hyphomicrobiales</taxon>
        <taxon>Rhizobiaceae</taxon>
        <taxon>Sinorhizobium/Ensifer group</taxon>
        <taxon>Ensifer</taxon>
    </lineage>
</organism>
<proteinExistence type="predicted"/>
<evidence type="ECO:0000313" key="2">
    <source>
        <dbReference type="EMBL" id="NVD39058.1"/>
    </source>
</evidence>